<keyword evidence="2" id="KW-1185">Reference proteome</keyword>
<dbReference type="AlphaFoldDB" id="A0A9X3XFT4"/>
<comment type="caution">
    <text evidence="1">The sequence shown here is derived from an EMBL/GenBank/DDBJ whole genome shotgun (WGS) entry which is preliminary data.</text>
</comment>
<dbReference type="RefSeq" id="WP_272423605.1">
    <property type="nucleotide sequence ID" value="NZ_JAGTJJ010000069.1"/>
</dbReference>
<proteinExistence type="predicted"/>
<protein>
    <submittedName>
        <fullName evidence="1">Uncharacterized protein</fullName>
    </submittedName>
</protein>
<dbReference type="EMBL" id="JAGTJJ010000069">
    <property type="protein sequence ID" value="MDC3988288.1"/>
    <property type="molecule type" value="Genomic_DNA"/>
</dbReference>
<name>A0A9X3XFT4_9BACT</name>
<dbReference type="Proteomes" id="UP001151081">
    <property type="component" value="Unassembled WGS sequence"/>
</dbReference>
<sequence>MSDLEALATHHVREGERRFSRWDAALFEALLAGPGKRLAAGLDGSESSLRAFEAWLGLVVEAIGLGYIRPGVVGEGDAPRVRRPENLVEWLFVDMLPDTLPTVPIEARMGLLAKAWNLGEGLFGEPPWLNLCVASAMAAPSASASAGARFDLEGRLLRILDAALAPRARSTWKGPFVVRTIDLREVESAFLPGRVHFGAPTLVCVHDRKRPDLSAGVLLGARGAPNLAFRSPCLADKVEPDPSLPTVTLGQAVLYVSDARVPLPHWKRGHSVAASRAGLVVATALDSQRLWLVESP</sequence>
<organism evidence="1 2">
    <name type="scientific">Polyangium jinanense</name>
    <dbReference type="NCBI Taxonomy" id="2829994"/>
    <lineage>
        <taxon>Bacteria</taxon>
        <taxon>Pseudomonadati</taxon>
        <taxon>Myxococcota</taxon>
        <taxon>Polyangia</taxon>
        <taxon>Polyangiales</taxon>
        <taxon>Polyangiaceae</taxon>
        <taxon>Polyangium</taxon>
    </lineage>
</organism>
<evidence type="ECO:0000313" key="1">
    <source>
        <dbReference type="EMBL" id="MDC3988288.1"/>
    </source>
</evidence>
<evidence type="ECO:0000313" key="2">
    <source>
        <dbReference type="Proteomes" id="UP001151081"/>
    </source>
</evidence>
<gene>
    <name evidence="1" type="ORF">KEG57_47910</name>
</gene>
<accession>A0A9X3XFT4</accession>
<reference evidence="1 2" key="1">
    <citation type="submission" date="2021-04" db="EMBL/GenBank/DDBJ databases">
        <title>Genome analysis of Polyangium sp.</title>
        <authorList>
            <person name="Li Y."/>
            <person name="Wang J."/>
        </authorList>
    </citation>
    <scope>NUCLEOTIDE SEQUENCE [LARGE SCALE GENOMIC DNA]</scope>
    <source>
        <strain evidence="1 2">SDU14</strain>
    </source>
</reference>